<keyword evidence="5" id="KW-1185">Reference proteome</keyword>
<dbReference type="Proteomes" id="UP000681722">
    <property type="component" value="Unassembled WGS sequence"/>
</dbReference>
<evidence type="ECO:0000313" key="4">
    <source>
        <dbReference type="EMBL" id="CAF4007300.1"/>
    </source>
</evidence>
<comment type="caution">
    <text evidence="1">The sequence shown here is derived from an EMBL/GenBank/DDBJ whole genome shotgun (WGS) entry which is preliminary data.</text>
</comment>
<name>A0A814PDE8_9BILA</name>
<accession>A0A814PDE8</accession>
<dbReference type="EMBL" id="CAJOBA010035597">
    <property type="protein sequence ID" value="CAF4007300.1"/>
    <property type="molecule type" value="Genomic_DNA"/>
</dbReference>
<proteinExistence type="predicted"/>
<reference evidence="1" key="1">
    <citation type="submission" date="2021-02" db="EMBL/GenBank/DDBJ databases">
        <authorList>
            <person name="Nowell W R."/>
        </authorList>
    </citation>
    <scope>NUCLEOTIDE SEQUENCE</scope>
</reference>
<gene>
    <name evidence="1" type="ORF">GPM918_LOCUS19006</name>
    <name evidence="2" type="ORF">OVA965_LOCUS23800</name>
    <name evidence="3" type="ORF">SRO942_LOCUS19003</name>
    <name evidence="4" type="ORF">TMI583_LOCUS24521</name>
</gene>
<dbReference type="Proteomes" id="UP000663829">
    <property type="component" value="Unassembled WGS sequence"/>
</dbReference>
<dbReference type="EMBL" id="CAJNOK010014066">
    <property type="protein sequence ID" value="CAF1197056.1"/>
    <property type="molecule type" value="Genomic_DNA"/>
</dbReference>
<dbReference type="OrthoDB" id="6590017at2759"/>
<dbReference type="EMBL" id="CAJOBC010005649">
    <property type="protein sequence ID" value="CAF3870976.1"/>
    <property type="molecule type" value="Genomic_DNA"/>
</dbReference>
<evidence type="ECO:0000313" key="1">
    <source>
        <dbReference type="EMBL" id="CAF1106307.1"/>
    </source>
</evidence>
<sequence length="81" mass="9453">MLYRETSTLKFLKKLKADGFKQRYETDVEFADNIHKIASLPFLEPTSVVEGFELLCSKFGDDYQPILDYIEDTYIDMSSSR</sequence>
<dbReference type="Proteomes" id="UP000677228">
    <property type="component" value="Unassembled WGS sequence"/>
</dbReference>
<organism evidence="1 5">
    <name type="scientific">Didymodactylos carnosus</name>
    <dbReference type="NCBI Taxonomy" id="1234261"/>
    <lineage>
        <taxon>Eukaryota</taxon>
        <taxon>Metazoa</taxon>
        <taxon>Spiralia</taxon>
        <taxon>Gnathifera</taxon>
        <taxon>Rotifera</taxon>
        <taxon>Eurotatoria</taxon>
        <taxon>Bdelloidea</taxon>
        <taxon>Philodinida</taxon>
        <taxon>Philodinidae</taxon>
        <taxon>Didymodactylos</taxon>
    </lineage>
</organism>
<dbReference type="AlphaFoldDB" id="A0A814PDE8"/>
<protein>
    <submittedName>
        <fullName evidence="1">Uncharacterized protein</fullName>
    </submittedName>
</protein>
<evidence type="ECO:0000313" key="3">
    <source>
        <dbReference type="EMBL" id="CAF3870976.1"/>
    </source>
</evidence>
<evidence type="ECO:0000313" key="5">
    <source>
        <dbReference type="Proteomes" id="UP000663829"/>
    </source>
</evidence>
<evidence type="ECO:0000313" key="2">
    <source>
        <dbReference type="EMBL" id="CAF1197056.1"/>
    </source>
</evidence>
<dbReference type="Proteomes" id="UP000682733">
    <property type="component" value="Unassembled WGS sequence"/>
</dbReference>
<dbReference type="EMBL" id="CAJNOQ010005649">
    <property type="protein sequence ID" value="CAF1106307.1"/>
    <property type="molecule type" value="Genomic_DNA"/>
</dbReference>